<dbReference type="PANTHER" id="PTHR10622">
    <property type="entry name" value="HET DOMAIN-CONTAINING PROTEIN"/>
    <property type="match status" value="1"/>
</dbReference>
<dbReference type="AlphaFoldDB" id="A0A0D2LTZ4"/>
<accession>A0A0D2LTZ4</accession>
<dbReference type="EMBL" id="KN817684">
    <property type="protein sequence ID" value="KJA14328.1"/>
    <property type="molecule type" value="Genomic_DNA"/>
</dbReference>
<evidence type="ECO:0000313" key="2">
    <source>
        <dbReference type="EMBL" id="KJA14328.1"/>
    </source>
</evidence>
<evidence type="ECO:0000313" key="3">
    <source>
        <dbReference type="Proteomes" id="UP000054270"/>
    </source>
</evidence>
<name>A0A0D2LTZ4_HYPSF</name>
<protein>
    <recommendedName>
        <fullName evidence="1">Heterokaryon incompatibility domain-containing protein</fullName>
    </recommendedName>
</protein>
<evidence type="ECO:0000259" key="1">
    <source>
        <dbReference type="Pfam" id="PF06985"/>
    </source>
</evidence>
<dbReference type="OrthoDB" id="5303367at2759"/>
<proteinExistence type="predicted"/>
<dbReference type="STRING" id="945553.A0A0D2LTZ4"/>
<sequence length="507" mass="58260">MPIRILSFDSTGANLQLISQEEIFRRILPNIRDATSNQEFLSAWQKTQELRDDSYVYEKNKKDKQHKLIIDVMERTAQYAILSHTWIRDSPGDVTYRNWETRKLNTRGYAKVTKFCEVAARIHGLTLGWMDNVCINKDSSTELDESIRSMYKWYRGARICISYLSETQQLADGRTDSWFTRGWTLQELLAPVQTCFYNSEWVLLGFTDEESVLSLITSATTITKSELGLCQQGKIERIPISRRLQMASRRQVTREEDTSYSLMGVLAVDIPIAYGEGSERAFFRLVRELLATKKNILDLFNRTQDESNRILPRSIDLYSKRKDAFDAPNQPTGTLLDLYSPPEPIILTHLGLRMTLLLAPGILTMFDNGKRYPPCGGITGTYDVFFYLDDRSDRPQSYNILDRRIFSGDLPSLPNNIRKYIRQHYVVTFAIVNFGVEDDNIRLPESCLSFMILCDGAEPGYVKSSDNIRICAAPPAIFKLHSHQNKNGIFPKNELHQHGLQLVTLYL</sequence>
<gene>
    <name evidence="2" type="ORF">HYPSUDRAFT_49276</name>
</gene>
<dbReference type="Pfam" id="PF06985">
    <property type="entry name" value="HET"/>
    <property type="match status" value="1"/>
</dbReference>
<reference evidence="3" key="1">
    <citation type="submission" date="2014-04" db="EMBL/GenBank/DDBJ databases">
        <title>Evolutionary Origins and Diversification of the Mycorrhizal Mutualists.</title>
        <authorList>
            <consortium name="DOE Joint Genome Institute"/>
            <consortium name="Mycorrhizal Genomics Consortium"/>
            <person name="Kohler A."/>
            <person name="Kuo A."/>
            <person name="Nagy L.G."/>
            <person name="Floudas D."/>
            <person name="Copeland A."/>
            <person name="Barry K.W."/>
            <person name="Cichocki N."/>
            <person name="Veneault-Fourrey C."/>
            <person name="LaButti K."/>
            <person name="Lindquist E.A."/>
            <person name="Lipzen A."/>
            <person name="Lundell T."/>
            <person name="Morin E."/>
            <person name="Murat C."/>
            <person name="Riley R."/>
            <person name="Ohm R."/>
            <person name="Sun H."/>
            <person name="Tunlid A."/>
            <person name="Henrissat B."/>
            <person name="Grigoriev I.V."/>
            <person name="Hibbett D.S."/>
            <person name="Martin F."/>
        </authorList>
    </citation>
    <scope>NUCLEOTIDE SEQUENCE [LARGE SCALE GENOMIC DNA]</scope>
    <source>
        <strain evidence="3">FD-334 SS-4</strain>
    </source>
</reference>
<dbReference type="Proteomes" id="UP000054270">
    <property type="component" value="Unassembled WGS sequence"/>
</dbReference>
<organism evidence="2 3">
    <name type="scientific">Hypholoma sublateritium (strain FD-334 SS-4)</name>
    <dbReference type="NCBI Taxonomy" id="945553"/>
    <lineage>
        <taxon>Eukaryota</taxon>
        <taxon>Fungi</taxon>
        <taxon>Dikarya</taxon>
        <taxon>Basidiomycota</taxon>
        <taxon>Agaricomycotina</taxon>
        <taxon>Agaricomycetes</taxon>
        <taxon>Agaricomycetidae</taxon>
        <taxon>Agaricales</taxon>
        <taxon>Agaricineae</taxon>
        <taxon>Strophariaceae</taxon>
        <taxon>Hypholoma</taxon>
    </lineage>
</organism>
<dbReference type="InterPro" id="IPR010730">
    <property type="entry name" value="HET"/>
</dbReference>
<feature type="domain" description="Heterokaryon incompatibility" evidence="1">
    <location>
        <begin position="79"/>
        <end position="169"/>
    </location>
</feature>
<dbReference type="PANTHER" id="PTHR10622:SF12">
    <property type="entry name" value="HET DOMAIN-CONTAINING PROTEIN"/>
    <property type="match status" value="1"/>
</dbReference>
<keyword evidence="3" id="KW-1185">Reference proteome</keyword>